<dbReference type="EMBL" id="CP104003">
    <property type="protein sequence ID" value="UWM53310.1"/>
    <property type="molecule type" value="Genomic_DNA"/>
</dbReference>
<feature type="binding site" evidence="14">
    <location>
        <position position="406"/>
    </location>
    <ligand>
        <name>substrate</name>
    </ligand>
</feature>
<accession>A0A9E7U3J2</accession>
<evidence type="ECO:0000256" key="14">
    <source>
        <dbReference type="PIRSR" id="PIRSR000099-3"/>
    </source>
</evidence>
<evidence type="ECO:0000256" key="4">
    <source>
        <dbReference type="ARBA" id="ARBA00012965"/>
    </source>
</evidence>
<feature type="binding site" evidence="14">
    <location>
        <position position="250"/>
    </location>
    <ligand>
        <name>substrate</name>
    </ligand>
</feature>
<dbReference type="PIRSF" id="PIRSF000099">
    <property type="entry name" value="Histidinol_dh"/>
    <property type="match status" value="1"/>
</dbReference>
<evidence type="ECO:0000256" key="12">
    <source>
        <dbReference type="PIRSR" id="PIRSR000099-1"/>
    </source>
</evidence>
<evidence type="ECO:0000256" key="17">
    <source>
        <dbReference type="SAM" id="Coils"/>
    </source>
</evidence>
<dbReference type="GO" id="GO:0004399">
    <property type="term" value="F:histidinol dehydrogenase activity"/>
    <property type="evidence" value="ECO:0007669"/>
    <property type="project" value="UniProtKB-UniRule"/>
</dbReference>
<feature type="binding site" evidence="14">
    <location>
        <position position="253"/>
    </location>
    <ligand>
        <name>substrate</name>
    </ligand>
</feature>
<comment type="pathway">
    <text evidence="2 11">Amino-acid biosynthesis; L-histidine biosynthesis; L-histidine from 5-phospho-alpha-D-ribose 1-diphosphate: step 9/9.</text>
</comment>
<evidence type="ECO:0000256" key="6">
    <source>
        <dbReference type="ARBA" id="ARBA00022723"/>
    </source>
</evidence>
<feature type="binding site" evidence="13">
    <location>
        <position position="205"/>
    </location>
    <ligand>
        <name>NAD(+)</name>
        <dbReference type="ChEBI" id="CHEBI:57540"/>
    </ligand>
</feature>
<evidence type="ECO:0000313" key="18">
    <source>
        <dbReference type="EMBL" id="UWM53310.1"/>
    </source>
</evidence>
<keyword evidence="8 11" id="KW-0560">Oxidoreductase</keyword>
<gene>
    <name evidence="18" type="primary">hisD</name>
    <name evidence="18" type="ORF">N0B31_14310</name>
</gene>
<protein>
    <recommendedName>
        <fullName evidence="5 11">Histidinol dehydrogenase</fullName>
        <shortName evidence="11">HDH</shortName>
        <ecNumber evidence="4 11">1.1.1.23</ecNumber>
    </recommendedName>
</protein>
<evidence type="ECO:0000256" key="1">
    <source>
        <dbReference type="ARBA" id="ARBA00003850"/>
    </source>
</evidence>
<keyword evidence="19" id="KW-1185">Reference proteome</keyword>
<dbReference type="PANTHER" id="PTHR21256:SF2">
    <property type="entry name" value="HISTIDINE BIOSYNTHESIS TRIFUNCTIONAL PROTEIN"/>
    <property type="match status" value="1"/>
</dbReference>
<comment type="cofactor">
    <cofactor evidence="15">
        <name>Zn(2+)</name>
        <dbReference type="ChEBI" id="CHEBI:29105"/>
    </cofactor>
    <text evidence="15">Binds 1 zinc ion per subunit.</text>
</comment>
<dbReference type="FunFam" id="3.40.50.1980:FF:000001">
    <property type="entry name" value="Histidinol dehydrogenase"/>
    <property type="match status" value="1"/>
</dbReference>
<evidence type="ECO:0000256" key="13">
    <source>
        <dbReference type="PIRSR" id="PIRSR000099-2"/>
    </source>
</evidence>
<evidence type="ECO:0000256" key="2">
    <source>
        <dbReference type="ARBA" id="ARBA00004940"/>
    </source>
</evidence>
<dbReference type="SUPFAM" id="SSF53720">
    <property type="entry name" value="ALDH-like"/>
    <property type="match status" value="1"/>
</dbReference>
<feature type="binding site" evidence="15">
    <location>
        <position position="250"/>
    </location>
    <ligand>
        <name>Zn(2+)</name>
        <dbReference type="ChEBI" id="CHEBI:29105"/>
    </ligand>
</feature>
<dbReference type="Gene3D" id="3.40.50.1980">
    <property type="entry name" value="Nitrogenase molybdenum iron protein domain"/>
    <property type="match status" value="2"/>
</dbReference>
<organism evidence="18 19">
    <name type="scientific">Salinirubellus salinus</name>
    <dbReference type="NCBI Taxonomy" id="1364945"/>
    <lineage>
        <taxon>Archaea</taxon>
        <taxon>Methanobacteriati</taxon>
        <taxon>Methanobacteriota</taxon>
        <taxon>Stenosarchaea group</taxon>
        <taxon>Halobacteria</taxon>
        <taxon>Halobacteriales</taxon>
        <taxon>Natronomonadaceae</taxon>
        <taxon>Salinirubellus</taxon>
    </lineage>
</organism>
<dbReference type="PRINTS" id="PR00083">
    <property type="entry name" value="HOLDHDRGNASE"/>
</dbReference>
<reference evidence="18" key="1">
    <citation type="submission" date="2022-09" db="EMBL/GenBank/DDBJ databases">
        <title>Diverse halophilic archaea isolated from saline environments.</title>
        <authorList>
            <person name="Cui H.-L."/>
        </authorList>
    </citation>
    <scope>NUCLEOTIDE SEQUENCE</scope>
    <source>
        <strain evidence="18">ZS-35-S2</strain>
    </source>
</reference>
<feature type="active site" description="Proton acceptor" evidence="12">
    <location>
        <position position="319"/>
    </location>
</feature>
<feature type="binding site" evidence="14">
    <location>
        <position position="352"/>
    </location>
    <ligand>
        <name>substrate</name>
    </ligand>
</feature>
<comment type="catalytic activity">
    <reaction evidence="10 11">
        <text>L-histidinol + 2 NAD(+) + H2O = L-histidine + 2 NADH + 3 H(+)</text>
        <dbReference type="Rhea" id="RHEA:20641"/>
        <dbReference type="ChEBI" id="CHEBI:15377"/>
        <dbReference type="ChEBI" id="CHEBI:15378"/>
        <dbReference type="ChEBI" id="CHEBI:57540"/>
        <dbReference type="ChEBI" id="CHEBI:57595"/>
        <dbReference type="ChEBI" id="CHEBI:57699"/>
        <dbReference type="ChEBI" id="CHEBI:57945"/>
        <dbReference type="EC" id="1.1.1.23"/>
    </reaction>
</comment>
<keyword evidence="7 15" id="KW-0862">Zinc</keyword>
<dbReference type="Proteomes" id="UP001057580">
    <property type="component" value="Chromosome"/>
</dbReference>
<evidence type="ECO:0000313" key="19">
    <source>
        <dbReference type="Proteomes" id="UP001057580"/>
    </source>
</evidence>
<feature type="binding site" evidence="15">
    <location>
        <position position="253"/>
    </location>
    <ligand>
        <name>Zn(2+)</name>
        <dbReference type="ChEBI" id="CHEBI:29105"/>
    </ligand>
</feature>
<evidence type="ECO:0000256" key="7">
    <source>
        <dbReference type="ARBA" id="ARBA00022833"/>
    </source>
</evidence>
<evidence type="ECO:0000256" key="10">
    <source>
        <dbReference type="ARBA" id="ARBA00049489"/>
    </source>
</evidence>
<keyword evidence="11" id="KW-0028">Amino-acid biosynthesis</keyword>
<feature type="binding site" evidence="14">
    <location>
        <position position="228"/>
    </location>
    <ligand>
        <name>substrate</name>
    </ligand>
</feature>
<sequence>MSGEYLKSAADASLEIPREVTESVRDIVDTVRDDGDAGVRELTRRFDDVEREALRVSDAELEAAAAELTAAERRTIDNTIENVRAFHEEQFAHLDGFETEFGDGITLGTRLVPIERAGVYVPGGRKPLVAAPAMTIVPAVIAGVEEVVACAPPQADGSVQPAQLYAMDRAGADEIYVAGGAQAVAAMAYGTESIPAVEKITGPGNVFVIEAKRQVYGHVGIDFLAGPSEVLILADETADPKLVAGDLLAQAEHDPRARTILVATDRDLAAAAVDELHDQLSTLRTEDVARESWDDNGEVVVVDDVSEAVAVANEWAPEHLQVMTDDPRALLEDLHNYGSLFLGHHAPVVFGDKAVGTNHTLPTLEVARYSGGINVTTYLKVQTHQHLTAEGADSIAPWAAKICEMEGTHAHQLSAERRIQSAESRALARELELESGGAVDLSESED</sequence>
<dbReference type="Pfam" id="PF00815">
    <property type="entry name" value="Histidinol_dh"/>
    <property type="match status" value="1"/>
</dbReference>
<proteinExistence type="inferred from homology"/>
<evidence type="ECO:0000256" key="16">
    <source>
        <dbReference type="RuleBase" id="RU004175"/>
    </source>
</evidence>
<dbReference type="FunFam" id="3.40.50.1980:FF:000026">
    <property type="entry name" value="Histidinol dehydrogenase"/>
    <property type="match status" value="1"/>
</dbReference>
<comment type="function">
    <text evidence="1 11">Catalyzes the sequential NAD-dependent oxidations of L-histidinol to L-histidinaldehyde and then to L-histidine.</text>
</comment>
<keyword evidence="11 13" id="KW-0520">NAD</keyword>
<dbReference type="InterPro" id="IPR016161">
    <property type="entry name" value="Ald_DH/histidinol_DH"/>
</dbReference>
<dbReference type="InterPro" id="IPR022695">
    <property type="entry name" value="Histidinol_DH_monofunct"/>
</dbReference>
<dbReference type="GO" id="GO:0051287">
    <property type="term" value="F:NAD binding"/>
    <property type="evidence" value="ECO:0007669"/>
    <property type="project" value="InterPro"/>
</dbReference>
<evidence type="ECO:0000256" key="15">
    <source>
        <dbReference type="PIRSR" id="PIRSR000099-4"/>
    </source>
</evidence>
<evidence type="ECO:0000256" key="9">
    <source>
        <dbReference type="ARBA" id="ARBA00023102"/>
    </source>
</evidence>
<feature type="binding site" evidence="13">
    <location>
        <position position="182"/>
    </location>
    <ligand>
        <name>NAD(+)</name>
        <dbReference type="ChEBI" id="CHEBI:57540"/>
    </ligand>
</feature>
<dbReference type="EC" id="1.1.1.23" evidence="4 11"/>
<keyword evidence="17" id="KW-0175">Coiled coil</keyword>
<evidence type="ECO:0000256" key="8">
    <source>
        <dbReference type="ARBA" id="ARBA00023002"/>
    </source>
</evidence>
<dbReference type="GO" id="GO:0005737">
    <property type="term" value="C:cytoplasm"/>
    <property type="evidence" value="ECO:0007669"/>
    <property type="project" value="TreeGrafter"/>
</dbReference>
<evidence type="ECO:0000256" key="11">
    <source>
        <dbReference type="PIRNR" id="PIRNR000099"/>
    </source>
</evidence>
<dbReference type="NCBIfam" id="TIGR00069">
    <property type="entry name" value="hisD"/>
    <property type="match status" value="1"/>
</dbReference>
<keyword evidence="9 11" id="KW-0368">Histidine biosynthesis</keyword>
<feature type="binding site" evidence="14">
    <location>
        <position position="319"/>
    </location>
    <ligand>
        <name>substrate</name>
    </ligand>
</feature>
<dbReference type="GO" id="GO:0046872">
    <property type="term" value="F:metal ion binding"/>
    <property type="evidence" value="ECO:0007669"/>
    <property type="project" value="UniProtKB-KW"/>
</dbReference>
<dbReference type="Gene3D" id="1.20.5.1300">
    <property type="match status" value="1"/>
</dbReference>
<dbReference type="GeneID" id="74943618"/>
<keyword evidence="6 15" id="KW-0479">Metal-binding</keyword>
<feature type="active site" description="Proton acceptor" evidence="12">
    <location>
        <position position="318"/>
    </location>
</feature>
<feature type="binding site" evidence="14">
    <location>
        <position position="411"/>
    </location>
    <ligand>
        <name>substrate</name>
    </ligand>
</feature>
<feature type="coiled-coil region" evidence="17">
    <location>
        <begin position="39"/>
        <end position="74"/>
    </location>
</feature>
<dbReference type="GO" id="GO:0000105">
    <property type="term" value="P:L-histidine biosynthetic process"/>
    <property type="evidence" value="ECO:0007669"/>
    <property type="project" value="UniProtKB-UniRule"/>
</dbReference>
<evidence type="ECO:0000256" key="5">
    <source>
        <dbReference type="ARBA" id="ARBA00016531"/>
    </source>
</evidence>
<dbReference type="InterPro" id="IPR012131">
    <property type="entry name" value="Hstdl_DH"/>
</dbReference>
<dbReference type="KEGG" id="ssai:N0B31_14310"/>
<comment type="similarity">
    <text evidence="3 11 16">Belongs to the histidinol dehydrogenase family.</text>
</comment>
<feature type="binding site" evidence="15">
    <location>
        <position position="352"/>
    </location>
    <ligand>
        <name>Zn(2+)</name>
        <dbReference type="ChEBI" id="CHEBI:29105"/>
    </ligand>
</feature>
<dbReference type="CDD" id="cd06572">
    <property type="entry name" value="Histidinol_dh"/>
    <property type="match status" value="1"/>
</dbReference>
<dbReference type="PANTHER" id="PTHR21256">
    <property type="entry name" value="HISTIDINOL DEHYDROGENASE HDH"/>
    <property type="match status" value="1"/>
</dbReference>
<dbReference type="RefSeq" id="WP_260592304.1">
    <property type="nucleotide sequence ID" value="NZ_CP104003.1"/>
</dbReference>
<feature type="binding site" evidence="13">
    <location>
        <position position="120"/>
    </location>
    <ligand>
        <name>NAD(+)</name>
        <dbReference type="ChEBI" id="CHEBI:57540"/>
    </ligand>
</feature>
<evidence type="ECO:0000256" key="3">
    <source>
        <dbReference type="ARBA" id="ARBA00010178"/>
    </source>
</evidence>
<feature type="binding site" evidence="15">
    <location>
        <position position="411"/>
    </location>
    <ligand>
        <name>Zn(2+)</name>
        <dbReference type="ChEBI" id="CHEBI:29105"/>
    </ligand>
</feature>
<name>A0A9E7U3J2_9EURY</name>
<dbReference type="AlphaFoldDB" id="A0A9E7U3J2"/>